<dbReference type="EMBL" id="VTPC01090866">
    <property type="protein sequence ID" value="KAF2881052.1"/>
    <property type="molecule type" value="Genomic_DNA"/>
</dbReference>
<evidence type="ECO:0000259" key="3">
    <source>
        <dbReference type="Pfam" id="PF00685"/>
    </source>
</evidence>
<comment type="similarity">
    <text evidence="1">Belongs to the sulfotransferase 1 family.</text>
</comment>
<reference evidence="4" key="1">
    <citation type="submission" date="2019-08" db="EMBL/GenBank/DDBJ databases">
        <title>The genome of the North American firefly Photinus pyralis.</title>
        <authorList>
            <consortium name="Photinus pyralis genome working group"/>
            <person name="Fallon T.R."/>
            <person name="Sander Lower S.E."/>
            <person name="Weng J.-K."/>
        </authorList>
    </citation>
    <scope>NUCLEOTIDE SEQUENCE</scope>
    <source>
        <strain evidence="4">TRF0915ILg1</strain>
        <tissue evidence="4">Whole body</tissue>
    </source>
</reference>
<organism evidence="4 5">
    <name type="scientific">Ignelater luminosus</name>
    <name type="common">Cucubano</name>
    <name type="synonym">Pyrophorus luminosus</name>
    <dbReference type="NCBI Taxonomy" id="2038154"/>
    <lineage>
        <taxon>Eukaryota</taxon>
        <taxon>Metazoa</taxon>
        <taxon>Ecdysozoa</taxon>
        <taxon>Arthropoda</taxon>
        <taxon>Hexapoda</taxon>
        <taxon>Insecta</taxon>
        <taxon>Pterygota</taxon>
        <taxon>Neoptera</taxon>
        <taxon>Endopterygota</taxon>
        <taxon>Coleoptera</taxon>
        <taxon>Polyphaga</taxon>
        <taxon>Elateriformia</taxon>
        <taxon>Elateroidea</taxon>
        <taxon>Elateridae</taxon>
        <taxon>Agrypninae</taxon>
        <taxon>Pyrophorini</taxon>
        <taxon>Ignelater</taxon>
    </lineage>
</organism>
<protein>
    <recommendedName>
        <fullName evidence="3">Sulfotransferase domain-containing protein</fullName>
    </recommendedName>
</protein>
<dbReference type="OrthoDB" id="205623at2759"/>
<dbReference type="PANTHER" id="PTHR11783">
    <property type="entry name" value="SULFOTRANSFERASE SULT"/>
    <property type="match status" value="1"/>
</dbReference>
<evidence type="ECO:0000256" key="1">
    <source>
        <dbReference type="ARBA" id="ARBA00005771"/>
    </source>
</evidence>
<feature type="domain" description="Sulfotransferase" evidence="3">
    <location>
        <begin position="40"/>
        <end position="298"/>
    </location>
</feature>
<dbReference type="InterPro" id="IPR000863">
    <property type="entry name" value="Sulfotransferase_dom"/>
</dbReference>
<proteinExistence type="inferred from homology"/>
<accession>A0A8K0FY54</accession>
<keyword evidence="5" id="KW-1185">Reference proteome</keyword>
<evidence type="ECO:0000313" key="5">
    <source>
        <dbReference type="Proteomes" id="UP000801492"/>
    </source>
</evidence>
<dbReference type="GO" id="GO:0008146">
    <property type="term" value="F:sulfotransferase activity"/>
    <property type="evidence" value="ECO:0007669"/>
    <property type="project" value="InterPro"/>
</dbReference>
<dbReference type="Gene3D" id="3.40.50.300">
    <property type="entry name" value="P-loop containing nucleotide triphosphate hydrolases"/>
    <property type="match status" value="1"/>
</dbReference>
<dbReference type="AlphaFoldDB" id="A0A8K0FY54"/>
<name>A0A8K0FY54_IGNLU</name>
<comment type="caution">
    <text evidence="4">The sequence shown here is derived from an EMBL/GenBank/DDBJ whole genome shotgun (WGS) entry which is preliminary data.</text>
</comment>
<dbReference type="SUPFAM" id="SSF52540">
    <property type="entry name" value="P-loop containing nucleoside triphosphate hydrolases"/>
    <property type="match status" value="1"/>
</dbReference>
<evidence type="ECO:0000256" key="2">
    <source>
        <dbReference type="ARBA" id="ARBA00022679"/>
    </source>
</evidence>
<sequence>MVNYFTKEQVEHIVNTSFKIPKDDLDLDSRKRVKKLEIRDDDIILCGFPKTGTTWCQEMIWLIGTDLNFEGARDRFIDERFPIIEVFQFTADVPNPDIETPIYHTNSLGFIESQKSPRFIKSHLRGDWLPEQVFDGSKKPKVIYVCRNPKDTCLSNYYYHKNLIRAFDGTLEDFCKLFLYGSLSYVPFWEHVLYFWNKKNEGHVLFIRYEDMKKDLGQVIQQVAEFLNKSLNEHQVNQLCEWLDIKSMRKNKAVNHDDIYKERGFIRSGKVGGYKEEMSEEMIKIFDDWTKEYIKGTGLDKYYCNEN</sequence>
<dbReference type="Pfam" id="PF00685">
    <property type="entry name" value="Sulfotransfer_1"/>
    <property type="match status" value="1"/>
</dbReference>
<keyword evidence="2" id="KW-0808">Transferase</keyword>
<gene>
    <name evidence="4" type="ORF">ILUMI_25120</name>
</gene>
<dbReference type="InterPro" id="IPR027417">
    <property type="entry name" value="P-loop_NTPase"/>
</dbReference>
<dbReference type="Proteomes" id="UP000801492">
    <property type="component" value="Unassembled WGS sequence"/>
</dbReference>
<evidence type="ECO:0000313" key="4">
    <source>
        <dbReference type="EMBL" id="KAF2881052.1"/>
    </source>
</evidence>